<keyword evidence="4 8" id="KW-0663">Pyridoxal phosphate</keyword>
<keyword evidence="2 8" id="KW-0963">Cytoplasm</keyword>
<dbReference type="AlphaFoldDB" id="A0A518DU18"/>
<evidence type="ECO:0000256" key="7">
    <source>
        <dbReference type="ARBA" id="ARBA00044507"/>
    </source>
</evidence>
<comment type="pathway">
    <text evidence="8">Aminoacyl-tRNA biosynthesis; selenocysteinyl-tRNA(Sec) biosynthesis; selenocysteinyl-tRNA(Sec) from L-seryl-tRNA(Sec) (bacterial route): step 1/1.</text>
</comment>
<dbReference type="GO" id="GO:0004125">
    <property type="term" value="F:L-seryl-tRNA(Sec) selenium transferase activity"/>
    <property type="evidence" value="ECO:0007669"/>
    <property type="project" value="UniProtKB-UniRule"/>
</dbReference>
<gene>
    <name evidence="8 12" type="primary">selA</name>
    <name evidence="12" type="ORF">Pla8534_31340</name>
</gene>
<dbReference type="EC" id="2.9.1.1" evidence="8"/>
<evidence type="ECO:0000256" key="1">
    <source>
        <dbReference type="ARBA" id="ARBA00001933"/>
    </source>
</evidence>
<keyword evidence="5 8" id="KW-0648">Protein biosynthesis</keyword>
<dbReference type="SUPFAM" id="SSF53383">
    <property type="entry name" value="PLP-dependent transferases"/>
    <property type="match status" value="1"/>
</dbReference>
<comment type="similarity">
    <text evidence="7 8">Belongs to the SelA family.</text>
</comment>
<protein>
    <recommendedName>
        <fullName evidence="8">L-seryl-tRNA(Sec) selenium transferase</fullName>
        <ecNumber evidence="8">2.9.1.1</ecNumber>
    </recommendedName>
    <alternativeName>
        <fullName evidence="8">Selenocysteine synthase</fullName>
        <shortName evidence="8">Sec synthase</shortName>
    </alternativeName>
    <alternativeName>
        <fullName evidence="8">Selenocysteinyl-tRNA(Sec) synthase</fullName>
    </alternativeName>
</protein>
<sequence>MQNPLRNLPSVNDLMDRPALRDMLDTVSRSVVVSGVRSFLDNLRQDIRTAAVDFKPPTPGELAERIAEWISREETPKLRPVVNGTGVLLHTGLGRAPLAEEAIAAMGEIARGYATLEVDAVTGERSQRIGAVESLLCELTGAEAAAVVNNNAAATMLTLTALAHGREVIVSRGQLIEIGGSYRLPEVMTTAGAQLREVGATNKTRIDDYRNALCQETAALLRVHPSNYVVVGFASQPTLEELVSLGRSRRIPVIDDIGSGALIDLSRYGLHDEPIARDSISQGADLVLFSGDKLLGGPQCGVIVGRKEWVDKLVRHPLMRAIRVDKTTLAALGATLEMYRDAGKTAQRVPLLMLLDTPLENLKHRAERLAPQIAATSGVASAVAVETSACLGGGSLPTQQIPSWAIAVRPQSMSVDQLAASLRNGLPSLFGRVHKDQLLIDLKAVFPYQDMQIAAAFETLGGKPKASTAASGELLASTGESAMEPSTGDAPSPDAAPPAEDTAE</sequence>
<feature type="modified residue" description="N6-(pyridoxal phosphate)lysine" evidence="8 9">
    <location>
        <position position="293"/>
    </location>
</feature>
<dbReference type="PANTHER" id="PTHR32328:SF0">
    <property type="entry name" value="L-SERYL-TRNA(SEC) SELENIUM TRANSFERASE"/>
    <property type="match status" value="1"/>
</dbReference>
<dbReference type="UniPathway" id="UPA00906">
    <property type="reaction ID" value="UER00896"/>
</dbReference>
<evidence type="ECO:0000256" key="10">
    <source>
        <dbReference type="SAM" id="MobiDB-lite"/>
    </source>
</evidence>
<dbReference type="InterPro" id="IPR015421">
    <property type="entry name" value="PyrdxlP-dep_Trfase_major"/>
</dbReference>
<evidence type="ECO:0000256" key="5">
    <source>
        <dbReference type="ARBA" id="ARBA00022917"/>
    </source>
</evidence>
<feature type="compositionally biased region" description="Low complexity" evidence="10">
    <location>
        <begin position="485"/>
        <end position="504"/>
    </location>
</feature>
<evidence type="ECO:0000256" key="9">
    <source>
        <dbReference type="PIRSR" id="PIRSR618319-50"/>
    </source>
</evidence>
<comment type="cofactor">
    <cofactor evidence="1 8 9">
        <name>pyridoxal 5'-phosphate</name>
        <dbReference type="ChEBI" id="CHEBI:597326"/>
    </cofactor>
</comment>
<dbReference type="InterPro" id="IPR018319">
    <property type="entry name" value="SelA-like"/>
</dbReference>
<evidence type="ECO:0000313" key="12">
    <source>
        <dbReference type="EMBL" id="QDU95319.1"/>
    </source>
</evidence>
<dbReference type="InterPro" id="IPR025862">
    <property type="entry name" value="SelA_trans_N_dom"/>
</dbReference>
<evidence type="ECO:0000256" key="2">
    <source>
        <dbReference type="ARBA" id="ARBA00022490"/>
    </source>
</evidence>
<keyword evidence="3 8" id="KW-0808">Transferase</keyword>
<dbReference type="InterPro" id="IPR015424">
    <property type="entry name" value="PyrdxlP-dep_Trfase"/>
</dbReference>
<dbReference type="NCBIfam" id="TIGR00474">
    <property type="entry name" value="selA"/>
    <property type="match status" value="1"/>
</dbReference>
<name>A0A518DU18_9BACT</name>
<dbReference type="Pfam" id="PF12390">
    <property type="entry name" value="Se-cys_synth_N"/>
    <property type="match status" value="1"/>
</dbReference>
<comment type="function">
    <text evidence="8">Converts seryl-tRNA(Sec) to selenocysteinyl-tRNA(Sec) required for selenoprotein biosynthesis.</text>
</comment>
<proteinExistence type="inferred from homology"/>
<feature type="region of interest" description="Disordered" evidence="10">
    <location>
        <begin position="462"/>
        <end position="504"/>
    </location>
</feature>
<evidence type="ECO:0000256" key="3">
    <source>
        <dbReference type="ARBA" id="ARBA00022679"/>
    </source>
</evidence>
<feature type="domain" description="L-seryl-tRNA selenium transferase N-terminal" evidence="11">
    <location>
        <begin position="5"/>
        <end position="44"/>
    </location>
</feature>
<evidence type="ECO:0000259" key="11">
    <source>
        <dbReference type="Pfam" id="PF12390"/>
    </source>
</evidence>
<dbReference type="PANTHER" id="PTHR32328">
    <property type="entry name" value="L-SERYL-TRNA(SEC) SELENIUM TRANSFERASE"/>
    <property type="match status" value="1"/>
</dbReference>
<evidence type="ECO:0000256" key="8">
    <source>
        <dbReference type="HAMAP-Rule" id="MF_00423"/>
    </source>
</evidence>
<dbReference type="GO" id="GO:0001717">
    <property type="term" value="P:conversion of seryl-tRNAsec to selenocys-tRNAsec"/>
    <property type="evidence" value="ECO:0007669"/>
    <property type="project" value="UniProtKB-UniRule"/>
</dbReference>
<keyword evidence="6 8" id="KW-0711">Selenium</keyword>
<dbReference type="Gene3D" id="3.90.1150.180">
    <property type="match status" value="1"/>
</dbReference>
<dbReference type="HAMAP" id="MF_00423">
    <property type="entry name" value="SelA"/>
    <property type="match status" value="1"/>
</dbReference>
<dbReference type="RefSeq" id="WP_145054075.1">
    <property type="nucleotide sequence ID" value="NZ_CP036433.1"/>
</dbReference>
<evidence type="ECO:0000256" key="6">
    <source>
        <dbReference type="ARBA" id="ARBA00023266"/>
    </source>
</evidence>
<dbReference type="Pfam" id="PF03841">
    <property type="entry name" value="SelA"/>
    <property type="match status" value="1"/>
</dbReference>
<comment type="catalytic activity">
    <reaction evidence="8">
        <text>L-seryl-tRNA(Sec) + selenophosphate + H(+) = L-selenocysteinyl-tRNA(Sec) + phosphate</text>
        <dbReference type="Rhea" id="RHEA:22728"/>
        <dbReference type="Rhea" id="RHEA-COMP:9742"/>
        <dbReference type="Rhea" id="RHEA-COMP:9743"/>
        <dbReference type="ChEBI" id="CHEBI:15378"/>
        <dbReference type="ChEBI" id="CHEBI:16144"/>
        <dbReference type="ChEBI" id="CHEBI:43474"/>
        <dbReference type="ChEBI" id="CHEBI:78533"/>
        <dbReference type="ChEBI" id="CHEBI:78573"/>
        <dbReference type="EC" id="2.9.1.1"/>
    </reaction>
</comment>
<evidence type="ECO:0000313" key="13">
    <source>
        <dbReference type="Proteomes" id="UP000317648"/>
    </source>
</evidence>
<dbReference type="GO" id="GO:0005737">
    <property type="term" value="C:cytoplasm"/>
    <property type="evidence" value="ECO:0007669"/>
    <property type="project" value="UniProtKB-SubCell"/>
</dbReference>
<reference evidence="12 13" key="1">
    <citation type="submission" date="2019-02" db="EMBL/GenBank/DDBJ databases">
        <title>Deep-cultivation of Planctomycetes and their phenomic and genomic characterization uncovers novel biology.</title>
        <authorList>
            <person name="Wiegand S."/>
            <person name="Jogler M."/>
            <person name="Boedeker C."/>
            <person name="Pinto D."/>
            <person name="Vollmers J."/>
            <person name="Rivas-Marin E."/>
            <person name="Kohn T."/>
            <person name="Peeters S.H."/>
            <person name="Heuer A."/>
            <person name="Rast P."/>
            <person name="Oberbeckmann S."/>
            <person name="Bunk B."/>
            <person name="Jeske O."/>
            <person name="Meyerdierks A."/>
            <person name="Storesund J.E."/>
            <person name="Kallscheuer N."/>
            <person name="Luecker S."/>
            <person name="Lage O.M."/>
            <person name="Pohl T."/>
            <person name="Merkel B.J."/>
            <person name="Hornburger P."/>
            <person name="Mueller R.-W."/>
            <person name="Bruemmer F."/>
            <person name="Labrenz M."/>
            <person name="Spormann A.M."/>
            <person name="Op den Camp H."/>
            <person name="Overmann J."/>
            <person name="Amann R."/>
            <person name="Jetten M.S.M."/>
            <person name="Mascher T."/>
            <person name="Medema M.H."/>
            <person name="Devos D.P."/>
            <person name="Kaster A.-K."/>
            <person name="Ovreas L."/>
            <person name="Rohde M."/>
            <person name="Galperin M.Y."/>
            <person name="Jogler C."/>
        </authorList>
    </citation>
    <scope>NUCLEOTIDE SEQUENCE [LARGE SCALE GENOMIC DNA]</scope>
    <source>
        <strain evidence="12 13">Pla85_3_4</strain>
    </source>
</reference>
<keyword evidence="13" id="KW-1185">Reference proteome</keyword>
<dbReference type="OrthoDB" id="9787096at2"/>
<evidence type="ECO:0000256" key="4">
    <source>
        <dbReference type="ARBA" id="ARBA00022898"/>
    </source>
</evidence>
<dbReference type="KEGG" id="lcre:Pla8534_31340"/>
<accession>A0A518DU18</accession>
<dbReference type="GO" id="GO:0001514">
    <property type="term" value="P:selenocysteine incorporation"/>
    <property type="evidence" value="ECO:0007669"/>
    <property type="project" value="UniProtKB-UniRule"/>
</dbReference>
<dbReference type="Proteomes" id="UP000317648">
    <property type="component" value="Chromosome"/>
</dbReference>
<organism evidence="12 13">
    <name type="scientific">Lignipirellula cremea</name>
    <dbReference type="NCBI Taxonomy" id="2528010"/>
    <lineage>
        <taxon>Bacteria</taxon>
        <taxon>Pseudomonadati</taxon>
        <taxon>Planctomycetota</taxon>
        <taxon>Planctomycetia</taxon>
        <taxon>Pirellulales</taxon>
        <taxon>Pirellulaceae</taxon>
        <taxon>Lignipirellula</taxon>
    </lineage>
</organism>
<comment type="subcellular location">
    <subcellularLocation>
        <location evidence="8">Cytoplasm</location>
    </subcellularLocation>
</comment>
<dbReference type="InterPro" id="IPR004534">
    <property type="entry name" value="SelA_trans"/>
</dbReference>
<dbReference type="EMBL" id="CP036433">
    <property type="protein sequence ID" value="QDU95319.1"/>
    <property type="molecule type" value="Genomic_DNA"/>
</dbReference>
<dbReference type="Gene3D" id="3.40.640.10">
    <property type="entry name" value="Type I PLP-dependent aspartate aminotransferase-like (Major domain)"/>
    <property type="match status" value="1"/>
</dbReference>